<protein>
    <submittedName>
        <fullName evidence="1">Uncharacterized protein</fullName>
    </submittedName>
</protein>
<proteinExistence type="predicted"/>
<reference evidence="1" key="1">
    <citation type="submission" date="2020-01" db="EMBL/GenBank/DDBJ databases">
        <authorList>
            <person name="Mishra B."/>
        </authorList>
    </citation>
    <scope>NUCLEOTIDE SEQUENCE [LARGE SCALE GENOMIC DNA]</scope>
</reference>
<comment type="caution">
    <text evidence="1">The sequence shown here is derived from an EMBL/GenBank/DDBJ whole genome shotgun (WGS) entry which is preliminary data.</text>
</comment>
<sequence>MASMVGHKYGVLRWSKTGKKTVEGTAAGRGNNIGDGSVLRANSGVGINGIYTEPRMVVAACSGYSHRDVGSLHGAAR</sequence>
<dbReference type="Proteomes" id="UP000467841">
    <property type="component" value="Unassembled WGS sequence"/>
</dbReference>
<keyword evidence="2" id="KW-1185">Reference proteome</keyword>
<name>A0A6D2J078_9BRAS</name>
<evidence type="ECO:0000313" key="1">
    <source>
        <dbReference type="EMBL" id="CAA7030977.1"/>
    </source>
</evidence>
<evidence type="ECO:0000313" key="2">
    <source>
        <dbReference type="Proteomes" id="UP000467841"/>
    </source>
</evidence>
<organism evidence="1 2">
    <name type="scientific">Microthlaspi erraticum</name>
    <dbReference type="NCBI Taxonomy" id="1685480"/>
    <lineage>
        <taxon>Eukaryota</taxon>
        <taxon>Viridiplantae</taxon>
        <taxon>Streptophyta</taxon>
        <taxon>Embryophyta</taxon>
        <taxon>Tracheophyta</taxon>
        <taxon>Spermatophyta</taxon>
        <taxon>Magnoliopsida</taxon>
        <taxon>eudicotyledons</taxon>
        <taxon>Gunneridae</taxon>
        <taxon>Pentapetalae</taxon>
        <taxon>rosids</taxon>
        <taxon>malvids</taxon>
        <taxon>Brassicales</taxon>
        <taxon>Brassicaceae</taxon>
        <taxon>Coluteocarpeae</taxon>
        <taxon>Microthlaspi</taxon>
    </lineage>
</organism>
<gene>
    <name evidence="1" type="ORF">MERR_LOCUS18212</name>
</gene>
<dbReference type="EMBL" id="CACVBM020001100">
    <property type="protein sequence ID" value="CAA7030977.1"/>
    <property type="molecule type" value="Genomic_DNA"/>
</dbReference>
<accession>A0A6D2J078</accession>
<dbReference type="AlphaFoldDB" id="A0A6D2J078"/>
<dbReference type="OrthoDB" id="377083at2759"/>